<dbReference type="EMBL" id="HBUE01048064">
    <property type="protein sequence ID" value="CAG6463450.1"/>
    <property type="molecule type" value="Transcribed_RNA"/>
</dbReference>
<accession>A0A8D8AXF8</accession>
<sequence>MGFQMRRCLELGGRRVVVIQNELVLLTFPKMFLPQLEDVVGQADGSSKTSLAKKKSMPNFWWIYLGTVRFWSGCSRQRGSLVGVDKVWCFEQARQLYLPELRNLSSSVLVVLVLEGRKFELLK</sequence>
<proteinExistence type="predicted"/>
<reference evidence="1" key="1">
    <citation type="submission" date="2021-05" db="EMBL/GenBank/DDBJ databases">
        <authorList>
            <person name="Alioto T."/>
            <person name="Alioto T."/>
            <person name="Gomez Garrido J."/>
        </authorList>
    </citation>
    <scope>NUCLEOTIDE SEQUENCE</scope>
</reference>
<protein>
    <submittedName>
        <fullName evidence="1">(northern house mosquito) hypothetical protein</fullName>
    </submittedName>
</protein>
<dbReference type="AlphaFoldDB" id="A0A8D8AXF8"/>
<evidence type="ECO:0000313" key="1">
    <source>
        <dbReference type="EMBL" id="CAG6463450.1"/>
    </source>
</evidence>
<organism evidence="1">
    <name type="scientific">Culex pipiens</name>
    <name type="common">House mosquito</name>
    <dbReference type="NCBI Taxonomy" id="7175"/>
    <lineage>
        <taxon>Eukaryota</taxon>
        <taxon>Metazoa</taxon>
        <taxon>Ecdysozoa</taxon>
        <taxon>Arthropoda</taxon>
        <taxon>Hexapoda</taxon>
        <taxon>Insecta</taxon>
        <taxon>Pterygota</taxon>
        <taxon>Neoptera</taxon>
        <taxon>Endopterygota</taxon>
        <taxon>Diptera</taxon>
        <taxon>Nematocera</taxon>
        <taxon>Culicoidea</taxon>
        <taxon>Culicidae</taxon>
        <taxon>Culicinae</taxon>
        <taxon>Culicini</taxon>
        <taxon>Culex</taxon>
        <taxon>Culex</taxon>
    </lineage>
</organism>
<name>A0A8D8AXF8_CULPI</name>